<reference evidence="1" key="1">
    <citation type="submission" date="2018-11" db="EMBL/GenBank/DDBJ databases">
        <authorList>
            <consortium name="Pathogen Informatics"/>
        </authorList>
    </citation>
    <scope>NUCLEOTIDE SEQUENCE</scope>
</reference>
<dbReference type="OrthoDB" id="10249065at2759"/>
<dbReference type="PANTHER" id="PTHR22851">
    <property type="entry name" value="U3 SMALL NUCLEOLAR RNA U3 SNORNA ASSOCIATED PROTEIN"/>
    <property type="match status" value="1"/>
</dbReference>
<protein>
    <submittedName>
        <fullName evidence="1">Uncharacterized protein</fullName>
    </submittedName>
</protein>
<dbReference type="AlphaFoldDB" id="A0A3S5AJS7"/>
<organism evidence="1 2">
    <name type="scientific">Protopolystoma xenopodis</name>
    <dbReference type="NCBI Taxonomy" id="117903"/>
    <lineage>
        <taxon>Eukaryota</taxon>
        <taxon>Metazoa</taxon>
        <taxon>Spiralia</taxon>
        <taxon>Lophotrochozoa</taxon>
        <taxon>Platyhelminthes</taxon>
        <taxon>Monogenea</taxon>
        <taxon>Polyopisthocotylea</taxon>
        <taxon>Polystomatidea</taxon>
        <taxon>Polystomatidae</taxon>
        <taxon>Protopolystoma</taxon>
    </lineage>
</organism>
<name>A0A3S5AJS7_9PLAT</name>
<accession>A0A3S5AJS7</accession>
<gene>
    <name evidence="1" type="ORF">PXEA_LOCUS19001</name>
</gene>
<comment type="caution">
    <text evidence="1">The sequence shown here is derived from an EMBL/GenBank/DDBJ whole genome shotgun (WGS) entry which is preliminary data.</text>
</comment>
<evidence type="ECO:0000313" key="1">
    <source>
        <dbReference type="EMBL" id="VEL25561.1"/>
    </source>
</evidence>
<dbReference type="GO" id="GO:0032040">
    <property type="term" value="C:small-subunit processome"/>
    <property type="evidence" value="ECO:0007669"/>
    <property type="project" value="TreeGrafter"/>
</dbReference>
<dbReference type="Proteomes" id="UP000784294">
    <property type="component" value="Unassembled WGS sequence"/>
</dbReference>
<dbReference type="GO" id="GO:0000462">
    <property type="term" value="P:maturation of SSU-rRNA from tricistronic rRNA transcript (SSU-rRNA, 5.8S rRNA, LSU-rRNA)"/>
    <property type="evidence" value="ECO:0007669"/>
    <property type="project" value="TreeGrafter"/>
</dbReference>
<proteinExistence type="predicted"/>
<dbReference type="PANTHER" id="PTHR22851:SF0">
    <property type="entry name" value="DDB1- AND CUL4-ASSOCIATED FACTOR 13"/>
    <property type="match status" value="1"/>
</dbReference>
<keyword evidence="2" id="KW-1185">Reference proteome</keyword>
<evidence type="ECO:0000313" key="2">
    <source>
        <dbReference type="Proteomes" id="UP000784294"/>
    </source>
</evidence>
<dbReference type="InterPro" id="IPR051733">
    <property type="entry name" value="WD_repeat_DCAF13/WDSOF1"/>
</dbReference>
<sequence length="132" mass="14991">MMRIRMISRNPSDYKRETSDDIFKIRRNYAPNIHPFTLEREYVRATNSAKLEKVMAKPFLGCLQGTTDSVGIISLNPETLGLAVLGTADGNASCFCLMYRFNTGMCLTENSFLNPKRMRAKLEEYATLTTHV</sequence>
<dbReference type="EMBL" id="CAAALY010074813">
    <property type="protein sequence ID" value="VEL25561.1"/>
    <property type="molecule type" value="Genomic_DNA"/>
</dbReference>